<dbReference type="Gene3D" id="2.30.110.10">
    <property type="entry name" value="Electron Transport, Fmn-binding Protein, Chain A"/>
    <property type="match status" value="1"/>
</dbReference>
<dbReference type="RefSeq" id="WP_085126549.1">
    <property type="nucleotide sequence ID" value="NZ_FWZX01000042.1"/>
</dbReference>
<dbReference type="Pfam" id="PF01613">
    <property type="entry name" value="Flavin_Reduct"/>
    <property type="match status" value="1"/>
</dbReference>
<feature type="compositionally biased region" description="Pro residues" evidence="3">
    <location>
        <begin position="164"/>
        <end position="174"/>
    </location>
</feature>
<name>A0A1Y6CQ88_9PROT</name>
<evidence type="ECO:0000256" key="2">
    <source>
        <dbReference type="ARBA" id="ARBA00023002"/>
    </source>
</evidence>
<sequence>MPAPLDIAALKKAFGNFATGITVVTTRDGAGNPVGITCNSFASVSLNPPLVLFSLAKTAFSLSAFLRADHFGVSVLSAGQEAISIRFATPSADKWAGVAWHAWDRGSPVIAGAVAGFECRKVAVHEGGDHRIFLGEIERMESRPDRRPLVYLRSRYGHFAASEPPEPAPAPAGPTTPAGGERGPC</sequence>
<evidence type="ECO:0000313" key="6">
    <source>
        <dbReference type="Proteomes" id="UP000192917"/>
    </source>
</evidence>
<organism evidence="5 6">
    <name type="scientific">Tistlia consotensis USBA 355</name>
    <dbReference type="NCBI Taxonomy" id="560819"/>
    <lineage>
        <taxon>Bacteria</taxon>
        <taxon>Pseudomonadati</taxon>
        <taxon>Pseudomonadota</taxon>
        <taxon>Alphaproteobacteria</taxon>
        <taxon>Rhodospirillales</taxon>
        <taxon>Rhodovibrionaceae</taxon>
        <taxon>Tistlia</taxon>
    </lineage>
</organism>
<dbReference type="PANTHER" id="PTHR30466">
    <property type="entry name" value="FLAVIN REDUCTASE"/>
    <property type="match status" value="1"/>
</dbReference>
<dbReference type="InterPro" id="IPR002563">
    <property type="entry name" value="Flavin_Rdtase-like_dom"/>
</dbReference>
<protein>
    <submittedName>
        <fullName evidence="5">NADH-FMN oxidoreductase RutF, flavin reductase (DIM6/NTAB) family</fullName>
    </submittedName>
</protein>
<evidence type="ECO:0000313" key="5">
    <source>
        <dbReference type="EMBL" id="SMF80849.1"/>
    </source>
</evidence>
<feature type="domain" description="Flavin reductase like" evidence="4">
    <location>
        <begin position="14"/>
        <end position="158"/>
    </location>
</feature>
<keyword evidence="6" id="KW-1185">Reference proteome</keyword>
<dbReference type="InterPro" id="IPR012349">
    <property type="entry name" value="Split_barrel_FMN-bd"/>
</dbReference>
<accession>A0A1Y6CQ88</accession>
<evidence type="ECO:0000256" key="1">
    <source>
        <dbReference type="ARBA" id="ARBA00008898"/>
    </source>
</evidence>
<comment type="similarity">
    <text evidence="1">Belongs to the non-flavoprotein flavin reductase family.</text>
</comment>
<evidence type="ECO:0000256" key="3">
    <source>
        <dbReference type="SAM" id="MobiDB-lite"/>
    </source>
</evidence>
<dbReference type="PANTHER" id="PTHR30466:SF11">
    <property type="entry name" value="FLAVIN-DEPENDENT MONOOXYGENASE, REDUCTASE SUBUNIT HSAB"/>
    <property type="match status" value="1"/>
</dbReference>
<keyword evidence="2" id="KW-0560">Oxidoreductase</keyword>
<dbReference type="GO" id="GO:0042602">
    <property type="term" value="F:riboflavin reductase (NADPH) activity"/>
    <property type="evidence" value="ECO:0007669"/>
    <property type="project" value="TreeGrafter"/>
</dbReference>
<dbReference type="STRING" id="560819.SAMN05428998_14220"/>
<dbReference type="SUPFAM" id="SSF50475">
    <property type="entry name" value="FMN-binding split barrel"/>
    <property type="match status" value="1"/>
</dbReference>
<evidence type="ECO:0000259" key="4">
    <source>
        <dbReference type="SMART" id="SM00903"/>
    </source>
</evidence>
<dbReference type="SMART" id="SM00903">
    <property type="entry name" value="Flavin_Reduct"/>
    <property type="match status" value="1"/>
</dbReference>
<dbReference type="InterPro" id="IPR050268">
    <property type="entry name" value="NADH-dep_flavin_reductase"/>
</dbReference>
<proteinExistence type="inferred from homology"/>
<feature type="region of interest" description="Disordered" evidence="3">
    <location>
        <begin position="160"/>
        <end position="185"/>
    </location>
</feature>
<dbReference type="Proteomes" id="UP000192917">
    <property type="component" value="Unassembled WGS sequence"/>
</dbReference>
<dbReference type="GO" id="GO:0010181">
    <property type="term" value="F:FMN binding"/>
    <property type="evidence" value="ECO:0007669"/>
    <property type="project" value="InterPro"/>
</dbReference>
<reference evidence="5 6" key="1">
    <citation type="submission" date="2017-04" db="EMBL/GenBank/DDBJ databases">
        <authorList>
            <person name="Afonso C.L."/>
            <person name="Miller P.J."/>
            <person name="Scott M.A."/>
            <person name="Spackman E."/>
            <person name="Goraichik I."/>
            <person name="Dimitrov K.M."/>
            <person name="Suarez D.L."/>
            <person name="Swayne D.E."/>
        </authorList>
    </citation>
    <scope>NUCLEOTIDE SEQUENCE [LARGE SCALE GENOMIC DNA]</scope>
    <source>
        <strain evidence="5 6">USBA 355</strain>
    </source>
</reference>
<dbReference type="EMBL" id="FWZX01000042">
    <property type="protein sequence ID" value="SMF80849.1"/>
    <property type="molecule type" value="Genomic_DNA"/>
</dbReference>
<dbReference type="AlphaFoldDB" id="A0A1Y6CQ88"/>
<gene>
    <name evidence="5" type="ORF">SAMN05428998_14220</name>
</gene>